<name>A0A0W8FIP9_9ZZZZ</name>
<evidence type="ECO:0000256" key="1">
    <source>
        <dbReference type="SAM" id="MobiDB-lite"/>
    </source>
</evidence>
<dbReference type="AlphaFoldDB" id="A0A0W8FIP9"/>
<sequence>MMDLEKLRMIILEMHRSGKISEIPPHLFEDTDRHLRKLKDDYYAITNPLETRSGSLIIEEIGSIREAIQDVFQLRTRRILGLAMQQMEGSHVDREEIRRLLPPERELYREIVDTIERCRRELLLAERQGAGAPREEAAEEGDLPELSETSDEPVPMPLALARILSDMDSFMGVNGRIYDLQRGDIVTIPRKNAEVLYERNIALNIRLNK</sequence>
<reference evidence="2" key="1">
    <citation type="journal article" date="2015" name="Proc. Natl. Acad. Sci. U.S.A.">
        <title>Networks of energetic and metabolic interactions define dynamics in microbial communities.</title>
        <authorList>
            <person name="Embree M."/>
            <person name="Liu J.K."/>
            <person name="Al-Bassam M.M."/>
            <person name="Zengler K."/>
        </authorList>
    </citation>
    <scope>NUCLEOTIDE SEQUENCE</scope>
</reference>
<evidence type="ECO:0000313" key="2">
    <source>
        <dbReference type="EMBL" id="KUG20780.1"/>
    </source>
</evidence>
<feature type="region of interest" description="Disordered" evidence="1">
    <location>
        <begin position="129"/>
        <end position="152"/>
    </location>
</feature>
<comment type="caution">
    <text evidence="2">The sequence shown here is derived from an EMBL/GenBank/DDBJ whole genome shotgun (WGS) entry which is preliminary data.</text>
</comment>
<dbReference type="Gene3D" id="1.20.58.1030">
    <property type="match status" value="1"/>
</dbReference>
<dbReference type="EMBL" id="LNQE01001143">
    <property type="protein sequence ID" value="KUG20780.1"/>
    <property type="molecule type" value="Genomic_DNA"/>
</dbReference>
<organism evidence="2">
    <name type="scientific">hydrocarbon metagenome</name>
    <dbReference type="NCBI Taxonomy" id="938273"/>
    <lineage>
        <taxon>unclassified sequences</taxon>
        <taxon>metagenomes</taxon>
        <taxon>ecological metagenomes</taxon>
    </lineage>
</organism>
<accession>A0A0W8FIP9</accession>
<gene>
    <name evidence="2" type="ORF">ASZ90_009474</name>
</gene>
<dbReference type="Gene3D" id="3.40.5.50">
    <property type="match status" value="1"/>
</dbReference>
<feature type="compositionally biased region" description="Acidic residues" evidence="1">
    <location>
        <begin position="137"/>
        <end position="151"/>
    </location>
</feature>
<dbReference type="CDD" id="cd11714">
    <property type="entry name" value="GINS_A_archaea"/>
    <property type="match status" value="1"/>
</dbReference>
<proteinExistence type="predicted"/>
<protein>
    <recommendedName>
        <fullName evidence="3">DNA replication complex GINS family protein</fullName>
    </recommendedName>
</protein>
<evidence type="ECO:0008006" key="3">
    <source>
        <dbReference type="Google" id="ProtNLM"/>
    </source>
</evidence>